<keyword evidence="2 4" id="KW-0472">Membrane</keyword>
<evidence type="ECO:0000256" key="5">
    <source>
        <dbReference type="SAM" id="SignalP"/>
    </source>
</evidence>
<accession>A0A1I0AVB3</accession>
<evidence type="ECO:0000256" key="4">
    <source>
        <dbReference type="RuleBase" id="RU003357"/>
    </source>
</evidence>
<dbReference type="GO" id="GO:0009279">
    <property type="term" value="C:cell outer membrane"/>
    <property type="evidence" value="ECO:0007669"/>
    <property type="project" value="UniProtKB-SubCell"/>
</dbReference>
<dbReference type="SUPFAM" id="SSF56935">
    <property type="entry name" value="Porins"/>
    <property type="match status" value="1"/>
</dbReference>
<dbReference type="CDD" id="cd01347">
    <property type="entry name" value="ligand_gated_channel"/>
    <property type="match status" value="1"/>
</dbReference>
<comment type="subcellular location">
    <subcellularLocation>
        <location evidence="1 4">Cell outer membrane</location>
    </subcellularLocation>
</comment>
<dbReference type="Gene3D" id="2.40.170.20">
    <property type="entry name" value="TonB-dependent receptor, beta-barrel domain"/>
    <property type="match status" value="1"/>
</dbReference>
<evidence type="ECO:0000259" key="7">
    <source>
        <dbReference type="Pfam" id="PF07715"/>
    </source>
</evidence>
<keyword evidence="4" id="KW-0798">TonB box</keyword>
<dbReference type="AlphaFoldDB" id="A0A1I0AVB3"/>
<dbReference type="RefSeq" id="WP_093327887.1">
    <property type="nucleotide sequence ID" value="NZ_AP027363.1"/>
</dbReference>
<feature type="chain" id="PRO_5011640548" evidence="5">
    <location>
        <begin position="24"/>
        <end position="920"/>
    </location>
</feature>
<dbReference type="InterPro" id="IPR012910">
    <property type="entry name" value="Plug_dom"/>
</dbReference>
<gene>
    <name evidence="8" type="ORF">SAMN05660429_00807</name>
</gene>
<feature type="signal peptide" evidence="5">
    <location>
        <begin position="1"/>
        <end position="23"/>
    </location>
</feature>
<evidence type="ECO:0000313" key="9">
    <source>
        <dbReference type="Proteomes" id="UP000199308"/>
    </source>
</evidence>
<comment type="similarity">
    <text evidence="4">Belongs to the TonB-dependent receptor family.</text>
</comment>
<keyword evidence="9" id="KW-1185">Reference proteome</keyword>
<dbReference type="Pfam" id="PF00593">
    <property type="entry name" value="TonB_dep_Rec_b-barrel"/>
    <property type="match status" value="1"/>
</dbReference>
<sequence>MKNTNFKLNSVLLAMLVATQATAQDESAAESNDVEVIQVTGIASSLTKSAALKRDGTGVVDAISAEDIGKFPDTNLAESLQRITGVSIDRVNNEGNQVTVRGFGPSFNLVTLNGRQMPNSSALASAGISRSFNFNEVGSESVSAVEVFKTGRADINSGGIGATININTLKPFDFDGFTALASVKGVVDTSVETGSSVTPEISGMVSDTFLDDTFGVLLSLSHAVRDSHTDRIGTSGNWSTGYPGQVAIDKSAIDTSLNPDQNTWGVPTVDLDSQNTERTRQNAQLVLQWAPTDSLVASVDYTLSRLDINSSMNRTSFWFDNIETGTADVNGTIINPARQNDELNFWAWEYAYETENDSIGLNLEWQATDSLSFTFDVHNSTSHANPGALPAESIANLKNPFGAAAPVHIAADFSGNIPSVSYDDSALPGGAFDLANIEGDLYQERGYEIKNTIQQVQLGGTWELENDFGLQAVHFGVSNTNYDVDTKNIYGANFGLGNGAMDISELDLSFSPGAIGFEQRSSYSADQFLALVREQGLLNEKGISTNGIEEATTAAYVSVDFETELASMIFKANLGVRYESTDVTSYSIENPVVGFNWITPLEMSKIRAADSQSSELEGDYTNTLPSMNLSLEITDDLVTRLSYSTTISRSNIDAMFPATSLNNHFSGGPFRASQGNPSLLPFESDNLDLSLEYYYGEGSYVSAGYYRKEVDNFIGIGEEDRTISGPDGVLTDPSVNPRGTCPDGSVANPNPDCVSQPGDPAIVWEVTTPINQDSTTVDGWELNVQHMFGDSGFGGIANYTIANTDDEYNPYSLTNDFAVTGLSDSANLVAFYEKDAISVRIAYNWRDDFLLSGGVSPVFTEAYSQIDMSASYDINDALSVFVDGINITNESTRRHGRFANQIVDFEEYGARYSVGVRAKF</sequence>
<evidence type="ECO:0000256" key="1">
    <source>
        <dbReference type="ARBA" id="ARBA00004442"/>
    </source>
</evidence>
<keyword evidence="5" id="KW-0732">Signal</keyword>
<evidence type="ECO:0000259" key="6">
    <source>
        <dbReference type="Pfam" id="PF00593"/>
    </source>
</evidence>
<dbReference type="OrthoDB" id="8727862at2"/>
<name>A0A1I0AVB3_THASX</name>
<evidence type="ECO:0000256" key="2">
    <source>
        <dbReference type="ARBA" id="ARBA00023136"/>
    </source>
</evidence>
<reference evidence="8 9" key="1">
    <citation type="submission" date="2016-10" db="EMBL/GenBank/DDBJ databases">
        <authorList>
            <person name="de Groot N.N."/>
        </authorList>
    </citation>
    <scope>NUCLEOTIDE SEQUENCE [LARGE SCALE GENOMIC DNA]</scope>
    <source>
        <strain evidence="8 9">DSM 19706</strain>
    </source>
</reference>
<evidence type="ECO:0000256" key="3">
    <source>
        <dbReference type="ARBA" id="ARBA00023237"/>
    </source>
</evidence>
<dbReference type="Proteomes" id="UP000199308">
    <property type="component" value="Unassembled WGS sequence"/>
</dbReference>
<dbReference type="EMBL" id="FOHK01000003">
    <property type="protein sequence ID" value="SES97497.1"/>
    <property type="molecule type" value="Genomic_DNA"/>
</dbReference>
<proteinExistence type="inferred from homology"/>
<dbReference type="NCBIfam" id="TIGR01782">
    <property type="entry name" value="TonB-Xanth-Caul"/>
    <property type="match status" value="1"/>
</dbReference>
<keyword evidence="3" id="KW-0998">Cell outer membrane</keyword>
<protein>
    <submittedName>
        <fullName evidence="8">TonB-dependent receptor</fullName>
    </submittedName>
</protein>
<dbReference type="InterPro" id="IPR037066">
    <property type="entry name" value="Plug_dom_sf"/>
</dbReference>
<dbReference type="InterPro" id="IPR010104">
    <property type="entry name" value="TonB_rcpt_bac"/>
</dbReference>
<dbReference type="PANTHER" id="PTHR40980">
    <property type="entry name" value="PLUG DOMAIN-CONTAINING PROTEIN"/>
    <property type="match status" value="1"/>
</dbReference>
<dbReference type="PANTHER" id="PTHR40980:SF3">
    <property type="entry name" value="TONB-DEPENDENT RECEPTOR-LIKE BETA-BARREL DOMAIN-CONTAINING PROTEIN"/>
    <property type="match status" value="1"/>
</dbReference>
<feature type="domain" description="TonB-dependent receptor plug" evidence="7">
    <location>
        <begin position="53"/>
        <end position="162"/>
    </location>
</feature>
<dbReference type="InterPro" id="IPR000531">
    <property type="entry name" value="Beta-barrel_TonB"/>
</dbReference>
<dbReference type="Pfam" id="PF07715">
    <property type="entry name" value="Plug"/>
    <property type="match status" value="1"/>
</dbReference>
<evidence type="ECO:0000313" key="8">
    <source>
        <dbReference type="EMBL" id="SES97497.1"/>
    </source>
</evidence>
<dbReference type="STRING" id="349064.SAMN05660429_00807"/>
<feature type="domain" description="TonB-dependent receptor-like beta-barrel" evidence="6">
    <location>
        <begin position="419"/>
        <end position="886"/>
    </location>
</feature>
<dbReference type="InterPro" id="IPR036942">
    <property type="entry name" value="Beta-barrel_TonB_sf"/>
</dbReference>
<dbReference type="Gene3D" id="2.170.130.10">
    <property type="entry name" value="TonB-dependent receptor, plug domain"/>
    <property type="match status" value="1"/>
</dbReference>
<keyword evidence="8" id="KW-0675">Receptor</keyword>
<organism evidence="8 9">
    <name type="scientific">Thalassotalea agarivorans</name>
    <name type="common">Thalassomonas agarivorans</name>
    <dbReference type="NCBI Taxonomy" id="349064"/>
    <lineage>
        <taxon>Bacteria</taxon>
        <taxon>Pseudomonadati</taxon>
        <taxon>Pseudomonadota</taxon>
        <taxon>Gammaproteobacteria</taxon>
        <taxon>Alteromonadales</taxon>
        <taxon>Colwelliaceae</taxon>
        <taxon>Thalassotalea</taxon>
    </lineage>
</organism>